<keyword evidence="4" id="KW-1185">Reference proteome</keyword>
<sequence>MGLLFGCQTYTWQMSFEQYNNSLDHIMDVAAASGFAGIEAELCMLGDYYNAPERLKQALADRGLKLAALTLALPWRGEHESNEEMVEAEHLVQYLRHFPQAIMVLVQLPWDNRDDLRERQENLLSILHTVSARARDEGIACAFHPNSPSGSLFRIIEDYTFLFERLDPKVLGYAPDSGHIANGGMNPMDIFRSQRKNITHVHFKDYAVKDGWKPMGEGGIDHLEIVRFLRETDYNGWIMVEEESELAVGEPDLVTKQNGAYVIKKLKRLSGKHIVFVCGEDEYKSEQTLAELAREIQRSHDAAITILTSQPDSTAIDNLPGLEVLEQADLVVFYLRFRQLPEEQFKYIRQYIEAGKPIIGFRTSTHAFNYPLGHPLESWNQKFGIEVLGAPWIQHFGHSSFTDVSHNWGSLNHPILKGVSARFFVRSWLYYVHPYPPEGTEILLNGYSVHPEEWALAGGNKSRIQPVAWTRTHCGGGKVFMTTLGHPEDFEQEAFRILIVNGIYWSLDLEAKV</sequence>
<dbReference type="InterPro" id="IPR029010">
    <property type="entry name" value="ThuA-like"/>
</dbReference>
<organism evidence="3 4">
    <name type="scientific">Paenibacillus psychroresistens</name>
    <dbReference type="NCBI Taxonomy" id="1778678"/>
    <lineage>
        <taxon>Bacteria</taxon>
        <taxon>Bacillati</taxon>
        <taxon>Bacillota</taxon>
        <taxon>Bacilli</taxon>
        <taxon>Bacillales</taxon>
        <taxon>Paenibacillaceae</taxon>
        <taxon>Paenibacillus</taxon>
    </lineage>
</organism>
<dbReference type="RefSeq" id="WP_155704363.1">
    <property type="nucleotide sequence ID" value="NZ_CP034235.1"/>
</dbReference>
<dbReference type="InterPro" id="IPR036237">
    <property type="entry name" value="Xyl_isomerase-like_sf"/>
</dbReference>
<dbReference type="OrthoDB" id="189183at2"/>
<dbReference type="AlphaFoldDB" id="A0A6B8RUX6"/>
<dbReference type="Proteomes" id="UP000426246">
    <property type="component" value="Chromosome"/>
</dbReference>
<evidence type="ECO:0000313" key="3">
    <source>
        <dbReference type="EMBL" id="QGQ99253.1"/>
    </source>
</evidence>
<accession>A0A6B8RUX6</accession>
<dbReference type="EMBL" id="CP034235">
    <property type="protein sequence ID" value="QGQ99253.1"/>
    <property type="molecule type" value="Genomic_DNA"/>
</dbReference>
<dbReference type="Pfam" id="PF01261">
    <property type="entry name" value="AP_endonuc_2"/>
    <property type="match status" value="1"/>
</dbReference>
<dbReference type="InterPro" id="IPR029062">
    <property type="entry name" value="Class_I_gatase-like"/>
</dbReference>
<dbReference type="PANTHER" id="PTHR12110">
    <property type="entry name" value="HYDROXYPYRUVATE ISOMERASE"/>
    <property type="match status" value="1"/>
</dbReference>
<dbReference type="InterPro" id="IPR050312">
    <property type="entry name" value="IolE/XylAMocC-like"/>
</dbReference>
<dbReference type="KEGG" id="ppsc:EHS13_32520"/>
<dbReference type="Pfam" id="PF06283">
    <property type="entry name" value="ThuA"/>
    <property type="match status" value="1"/>
</dbReference>
<dbReference type="Gene3D" id="3.40.50.880">
    <property type="match status" value="1"/>
</dbReference>
<feature type="domain" description="Xylose isomerase-like TIM barrel" evidence="1">
    <location>
        <begin position="28"/>
        <end position="250"/>
    </location>
</feature>
<dbReference type="SUPFAM" id="SSF51658">
    <property type="entry name" value="Xylose isomerase-like"/>
    <property type="match status" value="1"/>
</dbReference>
<evidence type="ECO:0008006" key="5">
    <source>
        <dbReference type="Google" id="ProtNLM"/>
    </source>
</evidence>
<proteinExistence type="predicted"/>
<evidence type="ECO:0000259" key="1">
    <source>
        <dbReference type="Pfam" id="PF01261"/>
    </source>
</evidence>
<reference evidence="4" key="1">
    <citation type="submission" date="2018-11" db="EMBL/GenBank/DDBJ databases">
        <title>Complete genome sequence of Paenibacillus sp. ML311-T8.</title>
        <authorList>
            <person name="Nam Y.-D."/>
            <person name="Kang J."/>
            <person name="Chung W.-H."/>
            <person name="Park Y.S."/>
        </authorList>
    </citation>
    <scope>NUCLEOTIDE SEQUENCE [LARGE SCALE GENOMIC DNA]</scope>
    <source>
        <strain evidence="4">ML311-T8</strain>
    </source>
</reference>
<gene>
    <name evidence="3" type="ORF">EHS13_32520</name>
</gene>
<name>A0A6B8RUX6_9BACL</name>
<dbReference type="Gene3D" id="3.20.20.150">
    <property type="entry name" value="Divalent-metal-dependent TIM barrel enzymes"/>
    <property type="match status" value="1"/>
</dbReference>
<protein>
    <recommendedName>
        <fullName evidence="5">Sugar phosphate isomerase/epimerase</fullName>
    </recommendedName>
</protein>
<evidence type="ECO:0000259" key="2">
    <source>
        <dbReference type="Pfam" id="PF06283"/>
    </source>
</evidence>
<dbReference type="PANTHER" id="PTHR12110:SF41">
    <property type="entry name" value="INOSOSE DEHYDRATASE"/>
    <property type="match status" value="1"/>
</dbReference>
<dbReference type="SUPFAM" id="SSF52317">
    <property type="entry name" value="Class I glutamine amidotransferase-like"/>
    <property type="match status" value="1"/>
</dbReference>
<evidence type="ECO:0000313" key="4">
    <source>
        <dbReference type="Proteomes" id="UP000426246"/>
    </source>
</evidence>
<feature type="domain" description="ThuA-like" evidence="2">
    <location>
        <begin position="284"/>
        <end position="505"/>
    </location>
</feature>
<dbReference type="InterPro" id="IPR013022">
    <property type="entry name" value="Xyl_isomerase-like_TIM-brl"/>
</dbReference>